<dbReference type="AlphaFoldDB" id="A0A6A0A454"/>
<dbReference type="EMBL" id="BLLF01002705">
    <property type="protein sequence ID" value="GFH25062.1"/>
    <property type="molecule type" value="Genomic_DNA"/>
</dbReference>
<name>A0A6A0A454_HAELA</name>
<dbReference type="SUPFAM" id="SSF56801">
    <property type="entry name" value="Acetyl-CoA synthetase-like"/>
    <property type="match status" value="1"/>
</dbReference>
<comment type="caution">
    <text evidence="1">The sequence shown here is derived from an EMBL/GenBank/DDBJ whole genome shotgun (WGS) entry which is preliminary data.</text>
</comment>
<organism evidence="1 2">
    <name type="scientific">Haematococcus lacustris</name>
    <name type="common">Green alga</name>
    <name type="synonym">Haematococcus pluvialis</name>
    <dbReference type="NCBI Taxonomy" id="44745"/>
    <lineage>
        <taxon>Eukaryota</taxon>
        <taxon>Viridiplantae</taxon>
        <taxon>Chlorophyta</taxon>
        <taxon>core chlorophytes</taxon>
        <taxon>Chlorophyceae</taxon>
        <taxon>CS clade</taxon>
        <taxon>Chlamydomonadales</taxon>
        <taxon>Haematococcaceae</taxon>
        <taxon>Haematococcus</taxon>
    </lineage>
</organism>
<dbReference type="Gene3D" id="3.40.50.12780">
    <property type="entry name" value="N-terminal domain of ligase-like"/>
    <property type="match status" value="1"/>
</dbReference>
<sequence>MAPVRPGNMQHWPLLVHKILDYAAAWHPEQEIITKTVEGSTTITTYADLKYRAQLAALALQALGMRRHSLDLILEATDQHLFLAFSGVQCSALLACHRCRKNCPSIDASGLAECAWVLSIAVDRPSTWPPLATHEAGLHAPECHSYPAVDRPLCSL</sequence>
<evidence type="ECO:0000313" key="2">
    <source>
        <dbReference type="Proteomes" id="UP000485058"/>
    </source>
</evidence>
<dbReference type="Proteomes" id="UP000485058">
    <property type="component" value="Unassembled WGS sequence"/>
</dbReference>
<proteinExistence type="predicted"/>
<reference evidence="1 2" key="1">
    <citation type="submission" date="2020-02" db="EMBL/GenBank/DDBJ databases">
        <title>Draft genome sequence of Haematococcus lacustris strain NIES-144.</title>
        <authorList>
            <person name="Morimoto D."/>
            <person name="Nakagawa S."/>
            <person name="Yoshida T."/>
            <person name="Sawayama S."/>
        </authorList>
    </citation>
    <scope>NUCLEOTIDE SEQUENCE [LARGE SCALE GENOMIC DNA]</scope>
    <source>
        <strain evidence="1 2">NIES-144</strain>
    </source>
</reference>
<evidence type="ECO:0000313" key="1">
    <source>
        <dbReference type="EMBL" id="GFH25062.1"/>
    </source>
</evidence>
<keyword evidence="2" id="KW-1185">Reference proteome</keyword>
<protein>
    <submittedName>
        <fullName evidence="1">AMP-binding domain-containing protein</fullName>
    </submittedName>
</protein>
<dbReference type="InterPro" id="IPR042099">
    <property type="entry name" value="ANL_N_sf"/>
</dbReference>
<accession>A0A6A0A454</accession>
<gene>
    <name evidence="1" type="ORF">HaLaN_22963</name>
</gene>